<dbReference type="PANTHER" id="PTHR45708:SF49">
    <property type="entry name" value="ENDOCHITINASE"/>
    <property type="match status" value="1"/>
</dbReference>
<dbReference type="EMBL" id="FJVC01000185">
    <property type="protein sequence ID" value="CZT44686.1"/>
    <property type="molecule type" value="Genomic_DNA"/>
</dbReference>
<keyword evidence="3" id="KW-0732">Signal</keyword>
<gene>
    <name evidence="5" type="ORF">RSE6_04890</name>
</gene>
<dbReference type="PROSITE" id="PS51910">
    <property type="entry name" value="GH18_2"/>
    <property type="match status" value="1"/>
</dbReference>
<accession>A0A1E1M6H2</accession>
<dbReference type="Proteomes" id="UP000177625">
    <property type="component" value="Unassembled WGS sequence"/>
</dbReference>
<feature type="chain" id="PRO_5009448052" evidence="3">
    <location>
        <begin position="24"/>
        <end position="297"/>
    </location>
</feature>
<evidence type="ECO:0000256" key="1">
    <source>
        <dbReference type="ARBA" id="ARBA00022801"/>
    </source>
</evidence>
<keyword evidence="2" id="KW-0326">Glycosidase</keyword>
<keyword evidence="1" id="KW-0378">Hydrolase</keyword>
<feature type="domain" description="GH18" evidence="4">
    <location>
        <begin position="31"/>
        <end position="297"/>
    </location>
</feature>
<organism evidence="5 6">
    <name type="scientific">Rhynchosporium secalis</name>
    <name type="common">Barley scald fungus</name>
    <dbReference type="NCBI Taxonomy" id="38038"/>
    <lineage>
        <taxon>Eukaryota</taxon>
        <taxon>Fungi</taxon>
        <taxon>Dikarya</taxon>
        <taxon>Ascomycota</taxon>
        <taxon>Pezizomycotina</taxon>
        <taxon>Leotiomycetes</taxon>
        <taxon>Helotiales</taxon>
        <taxon>Ploettnerulaceae</taxon>
        <taxon>Rhynchosporium</taxon>
    </lineage>
</organism>
<dbReference type="AlphaFoldDB" id="A0A1E1M6H2"/>
<evidence type="ECO:0000313" key="5">
    <source>
        <dbReference type="EMBL" id="CZT44686.1"/>
    </source>
</evidence>
<feature type="signal peptide" evidence="3">
    <location>
        <begin position="1"/>
        <end position="23"/>
    </location>
</feature>
<dbReference type="Gene3D" id="3.20.20.80">
    <property type="entry name" value="Glycosidases"/>
    <property type="match status" value="1"/>
</dbReference>
<sequence>MAKLFQLFTLAAAFAALFTGVNGGWDPRSSNMIAGYWGQNSMGTADGQQRLIHYCPSDKIDVILLSFLPSLRNMHSLNFANQEVGPLEHDIQDCQNNHKKSILLSIGGETTSDIGWGTRDEAVKAARDLWAAYGPPIDPDIHRPLGNAIVEGIDIDYEKNIENLLPFAEELRRLTDESSAKDGKKYLVTLAPQCPFPDENLKALLQSDVAWDGVLIQFYNNERCGVISFVPGGEQQERFNLEEWQRWAENSANPNVKILIGAPADSQAGAGYVPGHVLADVIQYSKRFKNFGGLMFW</sequence>
<dbReference type="SUPFAM" id="SSF51445">
    <property type="entry name" value="(Trans)glycosidases"/>
    <property type="match status" value="1"/>
</dbReference>
<reference evidence="6" key="1">
    <citation type="submission" date="2016-03" db="EMBL/GenBank/DDBJ databases">
        <authorList>
            <person name="Guldener U."/>
        </authorList>
    </citation>
    <scope>NUCLEOTIDE SEQUENCE [LARGE SCALE GENOMIC DNA]</scope>
</reference>
<name>A0A1E1M6H2_RHYSE</name>
<proteinExistence type="predicted"/>
<dbReference type="GO" id="GO:0005576">
    <property type="term" value="C:extracellular region"/>
    <property type="evidence" value="ECO:0007669"/>
    <property type="project" value="TreeGrafter"/>
</dbReference>
<dbReference type="GO" id="GO:0005975">
    <property type="term" value="P:carbohydrate metabolic process"/>
    <property type="evidence" value="ECO:0007669"/>
    <property type="project" value="InterPro"/>
</dbReference>
<dbReference type="InterPro" id="IPR001223">
    <property type="entry name" value="Glyco_hydro18_cat"/>
</dbReference>
<dbReference type="InterPro" id="IPR050542">
    <property type="entry name" value="Glycosyl_Hydrlase18_Chitinase"/>
</dbReference>
<evidence type="ECO:0000256" key="3">
    <source>
        <dbReference type="SAM" id="SignalP"/>
    </source>
</evidence>
<keyword evidence="6" id="KW-1185">Reference proteome</keyword>
<dbReference type="GO" id="GO:0004568">
    <property type="term" value="F:chitinase activity"/>
    <property type="evidence" value="ECO:0007669"/>
    <property type="project" value="TreeGrafter"/>
</dbReference>
<evidence type="ECO:0000313" key="6">
    <source>
        <dbReference type="Proteomes" id="UP000177625"/>
    </source>
</evidence>
<dbReference type="PANTHER" id="PTHR45708">
    <property type="entry name" value="ENDOCHITINASE"/>
    <property type="match status" value="1"/>
</dbReference>
<protein>
    <submittedName>
        <fullName evidence="5">Related to CTS1 Endochitinase</fullName>
    </submittedName>
</protein>
<dbReference type="Pfam" id="PF00704">
    <property type="entry name" value="Glyco_hydro_18"/>
    <property type="match status" value="1"/>
</dbReference>
<evidence type="ECO:0000256" key="2">
    <source>
        <dbReference type="ARBA" id="ARBA00023295"/>
    </source>
</evidence>
<dbReference type="InterPro" id="IPR017853">
    <property type="entry name" value="GH"/>
</dbReference>
<evidence type="ECO:0000259" key="4">
    <source>
        <dbReference type="PROSITE" id="PS51910"/>
    </source>
</evidence>